<evidence type="ECO:0000313" key="2">
    <source>
        <dbReference type="EMBL" id="KAF2686651.1"/>
    </source>
</evidence>
<dbReference type="EMBL" id="MU005576">
    <property type="protein sequence ID" value="KAF2686651.1"/>
    <property type="molecule type" value="Genomic_DNA"/>
</dbReference>
<accession>A0A6G1J8V5</accession>
<proteinExistence type="predicted"/>
<feature type="region of interest" description="Disordered" evidence="1">
    <location>
        <begin position="39"/>
        <end position="64"/>
    </location>
</feature>
<evidence type="ECO:0000313" key="3">
    <source>
        <dbReference type="Proteomes" id="UP000799291"/>
    </source>
</evidence>
<keyword evidence="3" id="KW-1185">Reference proteome</keyword>
<sequence>MPPRGSLKLSLTPCAASAADDHTELARLRTTVRVLLRQTPWEGEQEEEEEEEEEEEKEEQGELPTSLLARRQRVKRLLGELVNLLVV</sequence>
<protein>
    <submittedName>
        <fullName evidence="2">Uncharacterized protein</fullName>
    </submittedName>
</protein>
<dbReference type="Proteomes" id="UP000799291">
    <property type="component" value="Unassembled WGS sequence"/>
</dbReference>
<dbReference type="AlphaFoldDB" id="A0A6G1J8V5"/>
<evidence type="ECO:0000256" key="1">
    <source>
        <dbReference type="SAM" id="MobiDB-lite"/>
    </source>
</evidence>
<name>A0A6G1J8V5_9PLEO</name>
<feature type="compositionally biased region" description="Acidic residues" evidence="1">
    <location>
        <begin position="43"/>
        <end position="61"/>
    </location>
</feature>
<gene>
    <name evidence="2" type="ORF">K458DRAFT_386604</name>
</gene>
<organism evidence="2 3">
    <name type="scientific">Lentithecium fluviatile CBS 122367</name>
    <dbReference type="NCBI Taxonomy" id="1168545"/>
    <lineage>
        <taxon>Eukaryota</taxon>
        <taxon>Fungi</taxon>
        <taxon>Dikarya</taxon>
        <taxon>Ascomycota</taxon>
        <taxon>Pezizomycotina</taxon>
        <taxon>Dothideomycetes</taxon>
        <taxon>Pleosporomycetidae</taxon>
        <taxon>Pleosporales</taxon>
        <taxon>Massarineae</taxon>
        <taxon>Lentitheciaceae</taxon>
        <taxon>Lentithecium</taxon>
    </lineage>
</organism>
<reference evidence="2" key="1">
    <citation type="journal article" date="2020" name="Stud. Mycol.">
        <title>101 Dothideomycetes genomes: a test case for predicting lifestyles and emergence of pathogens.</title>
        <authorList>
            <person name="Haridas S."/>
            <person name="Albert R."/>
            <person name="Binder M."/>
            <person name="Bloem J."/>
            <person name="Labutti K."/>
            <person name="Salamov A."/>
            <person name="Andreopoulos B."/>
            <person name="Baker S."/>
            <person name="Barry K."/>
            <person name="Bills G."/>
            <person name="Bluhm B."/>
            <person name="Cannon C."/>
            <person name="Castanera R."/>
            <person name="Culley D."/>
            <person name="Daum C."/>
            <person name="Ezra D."/>
            <person name="Gonzalez J."/>
            <person name="Henrissat B."/>
            <person name="Kuo A."/>
            <person name="Liang C."/>
            <person name="Lipzen A."/>
            <person name="Lutzoni F."/>
            <person name="Magnuson J."/>
            <person name="Mondo S."/>
            <person name="Nolan M."/>
            <person name="Ohm R."/>
            <person name="Pangilinan J."/>
            <person name="Park H.-J."/>
            <person name="Ramirez L."/>
            <person name="Alfaro M."/>
            <person name="Sun H."/>
            <person name="Tritt A."/>
            <person name="Yoshinaga Y."/>
            <person name="Zwiers L.-H."/>
            <person name="Turgeon B."/>
            <person name="Goodwin S."/>
            <person name="Spatafora J."/>
            <person name="Crous P."/>
            <person name="Grigoriev I."/>
        </authorList>
    </citation>
    <scope>NUCLEOTIDE SEQUENCE</scope>
    <source>
        <strain evidence="2">CBS 122367</strain>
    </source>
</reference>